<gene>
    <name evidence="1" type="ORF">CVT24_005889</name>
</gene>
<evidence type="ECO:0000313" key="1">
    <source>
        <dbReference type="EMBL" id="PPQ83950.1"/>
    </source>
</evidence>
<accession>A0A409WZL9</accession>
<name>A0A409WZL9_9AGAR</name>
<protein>
    <submittedName>
        <fullName evidence="1">Uncharacterized protein</fullName>
    </submittedName>
</protein>
<dbReference type="Proteomes" id="UP000284842">
    <property type="component" value="Unassembled WGS sequence"/>
</dbReference>
<keyword evidence="2" id="KW-1185">Reference proteome</keyword>
<dbReference type="OrthoDB" id="2675946at2759"/>
<evidence type="ECO:0000313" key="2">
    <source>
        <dbReference type="Proteomes" id="UP000284842"/>
    </source>
</evidence>
<dbReference type="InParanoid" id="A0A409WZL9"/>
<dbReference type="EMBL" id="NHTK01004957">
    <property type="protein sequence ID" value="PPQ83950.1"/>
    <property type="molecule type" value="Genomic_DNA"/>
</dbReference>
<dbReference type="AlphaFoldDB" id="A0A409WZL9"/>
<comment type="caution">
    <text evidence="1">The sequence shown here is derived from an EMBL/GenBank/DDBJ whole genome shotgun (WGS) entry which is preliminary data.</text>
</comment>
<sequence>MHPTWCCGAQKRLQVALVNHSFPNNDGNSPLFPSIQLQHPEPSILPIPHTALASGSGCTDGISPRVLNDADDKAQLIEKFGNEDAAADEILGYDDEEELAPEKFDDEFDAQTLLDIENDNGKDEENELDGLEGRLAANRSRRRLEESDEDFQTRVRLEETKHAEKDYCAGGIKTQNAMLIQYQSQIKKLFFSALCIRKEQDARNPALRLNRLAIFVHVWNCVKGRMNEALQQVWDGLVPAEDAPNIVSNMFLDTITEEQRTAIGKGFLMHRELINGHLCWTAQNSSGNRSDNFRAL</sequence>
<organism evidence="1 2">
    <name type="scientific">Panaeolus cyanescens</name>
    <dbReference type="NCBI Taxonomy" id="181874"/>
    <lineage>
        <taxon>Eukaryota</taxon>
        <taxon>Fungi</taxon>
        <taxon>Dikarya</taxon>
        <taxon>Basidiomycota</taxon>
        <taxon>Agaricomycotina</taxon>
        <taxon>Agaricomycetes</taxon>
        <taxon>Agaricomycetidae</taxon>
        <taxon>Agaricales</taxon>
        <taxon>Agaricineae</taxon>
        <taxon>Galeropsidaceae</taxon>
        <taxon>Panaeolus</taxon>
    </lineage>
</organism>
<reference evidence="1 2" key="1">
    <citation type="journal article" date="2018" name="Evol. Lett.">
        <title>Horizontal gene cluster transfer increased hallucinogenic mushroom diversity.</title>
        <authorList>
            <person name="Reynolds H.T."/>
            <person name="Vijayakumar V."/>
            <person name="Gluck-Thaler E."/>
            <person name="Korotkin H.B."/>
            <person name="Matheny P.B."/>
            <person name="Slot J.C."/>
        </authorList>
    </citation>
    <scope>NUCLEOTIDE SEQUENCE [LARGE SCALE GENOMIC DNA]</scope>
    <source>
        <strain evidence="1 2">2629</strain>
    </source>
</reference>
<proteinExistence type="predicted"/>